<protein>
    <submittedName>
        <fullName evidence="3 4">Uncharacterized protein LOC115221445 isoform X1</fullName>
    </submittedName>
</protein>
<dbReference type="RefSeq" id="XP_036366751.1">
    <property type="nucleotide sequence ID" value="XM_036510858.1"/>
</dbReference>
<feature type="compositionally biased region" description="Low complexity" evidence="1">
    <location>
        <begin position="215"/>
        <end position="230"/>
    </location>
</feature>
<dbReference type="RefSeq" id="XP_036366750.1">
    <property type="nucleotide sequence ID" value="XM_036510857.1"/>
</dbReference>
<dbReference type="RefSeq" id="XP_036366749.1">
    <property type="nucleotide sequence ID" value="XM_036510856.1"/>
</dbReference>
<evidence type="ECO:0000313" key="3">
    <source>
        <dbReference type="RefSeq" id="XP_029647488.1"/>
    </source>
</evidence>
<sequence>MFDEEKDEESALDDEDTVLRGSVLSRYISRFRYGEPQSRTQRVSHTSRGKEFWWLDSDSEVASPRQADSSSDDNIGQIVGLAQESSVPQYQKQQKRDRLTQKTLLNQSTKRLYAKPPKYISRNNSALVRSYSGRDSPEQDQFQFEQLETPERPFHEHSNREDLLADWRRQKRNGLKDSSDDNLISPTGMALDYERPASPTPSVELSHDSSCDPVISSEGIGSSTAGGSSTDDVSVKPNFIQFLNSTKKDSDVDKYNCGLPFSQYWKDNLDNDLLYQWRVKRRIQLAREQAQYKQGYQVSHPSNQARLHGIGTLHPRAGKVNLVEESLETEEHDANWSIQNCSGDLHTNLVQNPATVLAQTQEEIKRQLQDANVQSKVNVEVQTYPDSNLPKVTTTQTIPIASPQLQQCNSCSKTVPAHVHMECDILPCMHCLHKNTSSDVALDPDKPVNLEPTEYRKYLVAEKPHHCLKPAVNASVDQNQRQDSGKEKKTSRTDKKKGKCNRRPPHGPSARLNGTPHEPSARLNGTPHGPSVGTFYVSGEVLVTTPHGSSEVLTTTPHAIGVGLTDTSQVTKTSESNLYKIPANKEREYLIEDEDIDSTDKNIPNLSLAPQQSSLEPQTMLEVKDHSRAIPLVPVAGSIPSEDVHAPMPDLFDDMYNSDEADFPSDPLLQYLRKLRSHYQERIRDVDRKLRNLHPQEMVQLEDPCTRNI</sequence>
<dbReference type="PANTHER" id="PTHR22045">
    <property type="entry name" value="PROLINE AND SERINE-RICH PROTEIN 3"/>
    <property type="match status" value="1"/>
</dbReference>
<feature type="region of interest" description="Disordered" evidence="1">
    <location>
        <begin position="470"/>
        <end position="532"/>
    </location>
</feature>
<dbReference type="AlphaFoldDB" id="A0A6P7T960"/>
<accession>A0A6P7T960</accession>
<gene>
    <name evidence="3 4 5 6 7" type="primary">LOC115221445</name>
</gene>
<dbReference type="RefSeq" id="XP_029647488.1">
    <property type="nucleotide sequence ID" value="XM_029791628.2"/>
</dbReference>
<evidence type="ECO:0000313" key="7">
    <source>
        <dbReference type="RefSeq" id="XP_036366752.1"/>
    </source>
</evidence>
<evidence type="ECO:0000313" key="2">
    <source>
        <dbReference type="Proteomes" id="UP000515154"/>
    </source>
</evidence>
<dbReference type="Proteomes" id="UP000515154">
    <property type="component" value="Linkage group LG18"/>
</dbReference>
<feature type="compositionally biased region" description="Basic residues" evidence="1">
    <location>
        <begin position="494"/>
        <end position="505"/>
    </location>
</feature>
<proteinExistence type="predicted"/>
<evidence type="ECO:0000313" key="4">
    <source>
        <dbReference type="RefSeq" id="XP_036366749.1"/>
    </source>
</evidence>
<keyword evidence="2" id="KW-1185">Reference proteome</keyword>
<name>A0A6P7T960_9MOLL</name>
<feature type="compositionally biased region" description="Polar residues" evidence="1">
    <location>
        <begin position="101"/>
        <end position="110"/>
    </location>
</feature>
<evidence type="ECO:0000313" key="6">
    <source>
        <dbReference type="RefSeq" id="XP_036366751.1"/>
    </source>
</evidence>
<evidence type="ECO:0000313" key="5">
    <source>
        <dbReference type="RefSeq" id="XP_036366750.1"/>
    </source>
</evidence>
<reference evidence="3 4" key="1">
    <citation type="submission" date="2025-08" db="UniProtKB">
        <authorList>
            <consortium name="RefSeq"/>
        </authorList>
    </citation>
    <scope>IDENTIFICATION</scope>
</reference>
<feature type="compositionally biased region" description="Polar residues" evidence="1">
    <location>
        <begin position="83"/>
        <end position="92"/>
    </location>
</feature>
<feature type="compositionally biased region" description="Basic and acidic residues" evidence="1">
    <location>
        <begin position="483"/>
        <end position="493"/>
    </location>
</feature>
<evidence type="ECO:0000256" key="1">
    <source>
        <dbReference type="SAM" id="MobiDB-lite"/>
    </source>
</evidence>
<organism evidence="2 3">
    <name type="scientific">Octopus sinensis</name>
    <name type="common">East Asian common octopus</name>
    <dbReference type="NCBI Taxonomy" id="2607531"/>
    <lineage>
        <taxon>Eukaryota</taxon>
        <taxon>Metazoa</taxon>
        <taxon>Spiralia</taxon>
        <taxon>Lophotrochozoa</taxon>
        <taxon>Mollusca</taxon>
        <taxon>Cephalopoda</taxon>
        <taxon>Coleoidea</taxon>
        <taxon>Octopodiformes</taxon>
        <taxon>Octopoda</taxon>
        <taxon>Incirrata</taxon>
        <taxon>Octopodidae</taxon>
        <taxon>Octopus</taxon>
    </lineage>
</organism>
<dbReference type="RefSeq" id="XP_036366752.1">
    <property type="nucleotide sequence ID" value="XM_036510859.1"/>
</dbReference>
<dbReference type="KEGG" id="osn:115221445"/>
<feature type="region of interest" description="Disordered" evidence="1">
    <location>
        <begin position="63"/>
        <end position="111"/>
    </location>
</feature>
<dbReference type="InterPro" id="IPR037646">
    <property type="entry name" value="PROSER3"/>
</dbReference>
<feature type="region of interest" description="Disordered" evidence="1">
    <location>
        <begin position="172"/>
        <end position="231"/>
    </location>
</feature>
<dbReference type="PANTHER" id="PTHR22045:SF6">
    <property type="entry name" value="PROLINE AND SERINE-RICH PROTEIN 3"/>
    <property type="match status" value="1"/>
</dbReference>